<dbReference type="OrthoDB" id="34442at2"/>
<dbReference type="Pfam" id="PF14114">
    <property type="entry name" value="DUF4286"/>
    <property type="match status" value="1"/>
</dbReference>
<organism evidence="1 2">
    <name type="scientific">Solilutibacter oculi</name>
    <dbReference type="NCBI Taxonomy" id="2698682"/>
    <lineage>
        <taxon>Bacteria</taxon>
        <taxon>Pseudomonadati</taxon>
        <taxon>Pseudomonadota</taxon>
        <taxon>Gammaproteobacteria</taxon>
        <taxon>Lysobacterales</taxon>
        <taxon>Lysobacteraceae</taxon>
        <taxon>Solilutibacter</taxon>
    </lineage>
</organism>
<keyword evidence="2" id="KW-1185">Reference proteome</keyword>
<dbReference type="AlphaFoldDB" id="A0A344J800"/>
<name>A0A344J800_9GAMM</name>
<dbReference type="KEGG" id="lue:DCD74_11135"/>
<dbReference type="RefSeq" id="WP_112927371.1">
    <property type="nucleotide sequence ID" value="NZ_CP029556.1"/>
</dbReference>
<evidence type="ECO:0000313" key="1">
    <source>
        <dbReference type="EMBL" id="AXA85160.1"/>
    </source>
</evidence>
<reference evidence="2" key="1">
    <citation type="submission" date="2018-05" db="EMBL/GenBank/DDBJ databases">
        <title>Luteimonas pekinense sp. nov., isolated from human Meibomian gland secretions, Beijing, China.</title>
        <authorList>
            <person name="Wen T."/>
            <person name="Bai H."/>
            <person name="Lv H."/>
        </authorList>
    </citation>
    <scope>NUCLEOTIDE SEQUENCE [LARGE SCALE GENOMIC DNA]</scope>
    <source>
        <strain evidence="2">83-4</strain>
    </source>
</reference>
<dbReference type="Proteomes" id="UP000251842">
    <property type="component" value="Chromosome"/>
</dbReference>
<accession>A0A344J800</accession>
<sequence length="101" mass="11483">MTLYEVNLQVDVALRDDYLMWLRAHMREMLAFDGFVDATLADVSEPAPAPGRFALCVRYRVRDAASLQAYFDQHAPRMRAEGIARFGDGFSASRRILTLLD</sequence>
<dbReference type="EMBL" id="CP029556">
    <property type="protein sequence ID" value="AXA85160.1"/>
    <property type="molecule type" value="Genomic_DNA"/>
</dbReference>
<evidence type="ECO:0000313" key="2">
    <source>
        <dbReference type="Proteomes" id="UP000251842"/>
    </source>
</evidence>
<protein>
    <submittedName>
        <fullName evidence="1">DUF4286 domain-containing protein</fullName>
    </submittedName>
</protein>
<proteinExistence type="predicted"/>
<dbReference type="InterPro" id="IPR025563">
    <property type="entry name" value="DUF4286"/>
</dbReference>
<gene>
    <name evidence="1" type="ORF">DCD74_11135</name>
</gene>